<dbReference type="InterPro" id="IPR035402">
    <property type="entry name" value="DgcN-like_N"/>
</dbReference>
<dbReference type="Proteomes" id="UP000199513">
    <property type="component" value="Unassembled WGS sequence"/>
</dbReference>
<evidence type="ECO:0000313" key="4">
    <source>
        <dbReference type="Proteomes" id="UP000199513"/>
    </source>
</evidence>
<gene>
    <name evidence="3" type="ORF">SAMN04488541_102413</name>
</gene>
<protein>
    <submittedName>
        <fullName evidence="3">Uncharacterized conserved protein, NAD-dependent epimerase/dehydratase family</fullName>
    </submittedName>
</protein>
<dbReference type="Pfam" id="PF07755">
    <property type="entry name" value="DUF1611"/>
    <property type="match status" value="1"/>
</dbReference>
<dbReference type="InterPro" id="IPR011669">
    <property type="entry name" value="DgcN-like"/>
</dbReference>
<dbReference type="Gene3D" id="3.40.50.300">
    <property type="entry name" value="P-loop containing nucleotide triphosphate hydrolases"/>
    <property type="match status" value="1"/>
</dbReference>
<dbReference type="InterPro" id="IPR035086">
    <property type="entry name" value="DgcN-like_C"/>
</dbReference>
<organism evidence="3 4">
    <name type="scientific">Thermoflexibacter ruber</name>
    <dbReference type="NCBI Taxonomy" id="1003"/>
    <lineage>
        <taxon>Bacteria</taxon>
        <taxon>Pseudomonadati</taxon>
        <taxon>Bacteroidota</taxon>
        <taxon>Cytophagia</taxon>
        <taxon>Cytophagales</taxon>
        <taxon>Thermoflexibacteraceae</taxon>
        <taxon>Thermoflexibacter</taxon>
    </lineage>
</organism>
<evidence type="ECO:0000259" key="1">
    <source>
        <dbReference type="Pfam" id="PF07755"/>
    </source>
</evidence>
<reference evidence="4" key="1">
    <citation type="submission" date="2016-10" db="EMBL/GenBank/DDBJ databases">
        <authorList>
            <person name="Varghese N."/>
            <person name="Submissions S."/>
        </authorList>
    </citation>
    <scope>NUCLEOTIDE SEQUENCE [LARGE SCALE GENOMIC DNA]</scope>
    <source>
        <strain>GEY</strain>
        <strain evidence="4">DSM 9560</strain>
    </source>
</reference>
<dbReference type="EMBL" id="FONY01000024">
    <property type="protein sequence ID" value="SFF29264.1"/>
    <property type="molecule type" value="Genomic_DNA"/>
</dbReference>
<dbReference type="PANTHER" id="PTHR40690:SF1">
    <property type="entry name" value="DUF1611 DOMAIN-CONTAINING PROTEIN"/>
    <property type="match status" value="1"/>
</dbReference>
<proteinExistence type="predicted"/>
<feature type="domain" description="D-glutamate N-acetyltransferase-like N-terminal" evidence="2">
    <location>
        <begin position="39"/>
        <end position="133"/>
    </location>
</feature>
<name>A0A1I2HGJ2_9BACT</name>
<feature type="domain" description="D-glutamate N-acetyltransferase-like C-terminal" evidence="1">
    <location>
        <begin position="141"/>
        <end position="338"/>
    </location>
</feature>
<evidence type="ECO:0000259" key="2">
    <source>
        <dbReference type="Pfam" id="PF17396"/>
    </source>
</evidence>
<dbReference type="SUPFAM" id="SSF52540">
    <property type="entry name" value="P-loop containing nucleoside triphosphate hydrolases"/>
    <property type="match status" value="1"/>
</dbReference>
<dbReference type="Gene3D" id="3.40.50.720">
    <property type="entry name" value="NAD(P)-binding Rossmann-like Domain"/>
    <property type="match status" value="1"/>
</dbReference>
<accession>A0A1I2HGJ2</accession>
<keyword evidence="4" id="KW-1185">Reference proteome</keyword>
<dbReference type="STRING" id="1003.SAMN04488541_102413"/>
<dbReference type="InterPro" id="IPR027417">
    <property type="entry name" value="P-loop_NTPase"/>
</dbReference>
<dbReference type="PANTHER" id="PTHR40690">
    <property type="entry name" value="GLL3100 PROTEIN"/>
    <property type="match status" value="1"/>
</dbReference>
<sequence length="346" mass="38278">MDKAILLTNGLLATTNAKTAHGLIRESERFEIVGVVDETHAGRDAGVVLDGKHRNIPIFGDVKGAMITQPSYCIVGVATVGGIFPENMIDSIKVAIQYGLSIINGLHDYLSERPEIQALAKEYGVQLIDIRKPKKFKDLHFWQNRIGEVKAPIIAVLGMDCAMGKRTTTRLVVNACQKAGINAQMIYTGQTGWLQGGKYGFILDSTLNDFVGGELENAILTCYQETQAEAIFIEGQAALRNPSGTCGSEYLICGNARYVILMFSPKRKYFENDPAWGEIPSVESEIHLIACYGAKVIALAMNTENCSQEEMMTYQKFYEDKFNIPVLLPLEQGVDRIVPIIQDLYR</sequence>
<dbReference type="RefSeq" id="WP_091546493.1">
    <property type="nucleotide sequence ID" value="NZ_FONY01000024.1"/>
</dbReference>
<dbReference type="AlphaFoldDB" id="A0A1I2HGJ2"/>
<evidence type="ECO:0000313" key="3">
    <source>
        <dbReference type="EMBL" id="SFF29264.1"/>
    </source>
</evidence>
<dbReference type="OrthoDB" id="9778498at2"/>
<dbReference type="PIRSF" id="PIRSF026760">
    <property type="entry name" value="UCP026760"/>
    <property type="match status" value="1"/>
</dbReference>
<dbReference type="Pfam" id="PF17396">
    <property type="entry name" value="DUF1611_N"/>
    <property type="match status" value="1"/>
</dbReference>